<reference evidence="2 3" key="1">
    <citation type="submission" date="2021-02" db="EMBL/GenBank/DDBJ databases">
        <title>De Novo genome assembly of isolated myxobacteria.</title>
        <authorList>
            <person name="Stevens D.C."/>
        </authorList>
    </citation>
    <scope>NUCLEOTIDE SEQUENCE [LARGE SCALE GENOMIC DNA]</scope>
    <source>
        <strain evidence="3">SCPEA02</strain>
    </source>
</reference>
<name>A0ABX7NPE2_9BACT</name>
<protein>
    <recommendedName>
        <fullName evidence="4">Secreted protein</fullName>
    </recommendedName>
</protein>
<keyword evidence="1" id="KW-1133">Transmembrane helix</keyword>
<sequence>MSPWVSTLLFLGLAVFLFGGNIHLFRRMRQRRREAWSTFAERHAWRFTEVRNPLPLLPSRLEIEGHVEGHRITLCTEVRGHGKGRHEATVARLELGDSAPGSLVPASEGLGPSIRKLFRLKAKRDLSDAELDAVFDPERTSPEGRALLRDSRMRQRLRTLHDITSRFFLADGVLQAERRDVPEDAAVLEAFIAPVLELGAALDARRA</sequence>
<evidence type="ECO:0008006" key="4">
    <source>
        <dbReference type="Google" id="ProtNLM"/>
    </source>
</evidence>
<evidence type="ECO:0000313" key="3">
    <source>
        <dbReference type="Proteomes" id="UP000662747"/>
    </source>
</evidence>
<dbReference type="EMBL" id="CP071090">
    <property type="protein sequence ID" value="QSQ20301.1"/>
    <property type="molecule type" value="Genomic_DNA"/>
</dbReference>
<evidence type="ECO:0000256" key="1">
    <source>
        <dbReference type="SAM" id="Phobius"/>
    </source>
</evidence>
<organism evidence="2 3">
    <name type="scientific">Pyxidicoccus parkwayensis</name>
    <dbReference type="NCBI Taxonomy" id="2813578"/>
    <lineage>
        <taxon>Bacteria</taxon>
        <taxon>Pseudomonadati</taxon>
        <taxon>Myxococcota</taxon>
        <taxon>Myxococcia</taxon>
        <taxon>Myxococcales</taxon>
        <taxon>Cystobacterineae</taxon>
        <taxon>Myxococcaceae</taxon>
        <taxon>Pyxidicoccus</taxon>
    </lineage>
</organism>
<gene>
    <name evidence="2" type="ORF">JY651_34285</name>
</gene>
<feature type="transmembrane region" description="Helical" evidence="1">
    <location>
        <begin position="6"/>
        <end position="25"/>
    </location>
</feature>
<keyword evidence="1" id="KW-0812">Transmembrane</keyword>
<dbReference type="Proteomes" id="UP000662747">
    <property type="component" value="Chromosome"/>
</dbReference>
<keyword evidence="1" id="KW-0472">Membrane</keyword>
<evidence type="ECO:0000313" key="2">
    <source>
        <dbReference type="EMBL" id="QSQ20301.1"/>
    </source>
</evidence>
<accession>A0ABX7NPE2</accession>
<keyword evidence="3" id="KW-1185">Reference proteome</keyword>
<proteinExistence type="predicted"/>
<dbReference type="RefSeq" id="WP_206721881.1">
    <property type="nucleotide sequence ID" value="NZ_CP071090.1"/>
</dbReference>